<evidence type="ECO:0000313" key="2">
    <source>
        <dbReference type="EMBL" id="KAJ3486017.1"/>
    </source>
</evidence>
<feature type="signal peptide" evidence="1">
    <location>
        <begin position="1"/>
        <end position="25"/>
    </location>
</feature>
<keyword evidence="1" id="KW-0732">Signal</keyword>
<comment type="caution">
    <text evidence="2">The sequence shown here is derived from an EMBL/GenBank/DDBJ whole genome shotgun (WGS) entry which is preliminary data.</text>
</comment>
<protein>
    <submittedName>
        <fullName evidence="2">Uncharacterized protein</fullName>
    </submittedName>
</protein>
<organism evidence="2 3">
    <name type="scientific">Meripilus lineatus</name>
    <dbReference type="NCBI Taxonomy" id="2056292"/>
    <lineage>
        <taxon>Eukaryota</taxon>
        <taxon>Fungi</taxon>
        <taxon>Dikarya</taxon>
        <taxon>Basidiomycota</taxon>
        <taxon>Agaricomycotina</taxon>
        <taxon>Agaricomycetes</taxon>
        <taxon>Polyporales</taxon>
        <taxon>Meripilaceae</taxon>
        <taxon>Meripilus</taxon>
    </lineage>
</organism>
<dbReference type="AlphaFoldDB" id="A0AAD5V9Q3"/>
<feature type="chain" id="PRO_5041933461" evidence="1">
    <location>
        <begin position="26"/>
        <end position="179"/>
    </location>
</feature>
<keyword evidence="3" id="KW-1185">Reference proteome</keyword>
<sequence>MNYNTPYLLAAFALVLAVISPIASGGSVPSLTTRTEFRIEGNGNTNYLDLGLVISPNNGDDPGGTLPASSIGPGSFHYLFVDATTHTEPHATPALQDSNLAFTMREPLTTESSIWNLADTGELTPAWVNEDGSVSDQQLFLHYPLSEFLIIADFPSFFNKFTPGASVIPVAWVLVPDSG</sequence>
<name>A0AAD5V9Q3_9APHY</name>
<accession>A0AAD5V9Q3</accession>
<dbReference type="Proteomes" id="UP001212997">
    <property type="component" value="Unassembled WGS sequence"/>
</dbReference>
<gene>
    <name evidence="2" type="ORF">NLI96_g4544</name>
</gene>
<evidence type="ECO:0000313" key="3">
    <source>
        <dbReference type="Proteomes" id="UP001212997"/>
    </source>
</evidence>
<reference evidence="2" key="1">
    <citation type="submission" date="2022-07" db="EMBL/GenBank/DDBJ databases">
        <title>Genome Sequence of Physisporinus lineatus.</title>
        <authorList>
            <person name="Buettner E."/>
        </authorList>
    </citation>
    <scope>NUCLEOTIDE SEQUENCE</scope>
    <source>
        <strain evidence="2">VT162</strain>
    </source>
</reference>
<dbReference type="EMBL" id="JANAWD010000134">
    <property type="protein sequence ID" value="KAJ3486017.1"/>
    <property type="molecule type" value="Genomic_DNA"/>
</dbReference>
<evidence type="ECO:0000256" key="1">
    <source>
        <dbReference type="SAM" id="SignalP"/>
    </source>
</evidence>
<proteinExistence type="predicted"/>